<proteinExistence type="inferred from homology"/>
<dbReference type="InterPro" id="IPR002151">
    <property type="entry name" value="Kinesin_light"/>
</dbReference>
<keyword evidence="7" id="KW-0175">Coiled coil</keyword>
<evidence type="ECO:0000256" key="10">
    <source>
        <dbReference type="PROSITE-ProRule" id="PRU00339"/>
    </source>
</evidence>
<evidence type="ECO:0000313" key="14">
    <source>
        <dbReference type="Proteomes" id="UP001204953"/>
    </source>
</evidence>
<dbReference type="InterPro" id="IPR011990">
    <property type="entry name" value="TPR-like_helical_dom_sf"/>
</dbReference>
<dbReference type="Proteomes" id="UP001204953">
    <property type="component" value="Unassembled WGS sequence"/>
</dbReference>
<sequence length="316" mass="34833">MKPKLLSCFLTSLIILPLVLTPTRSQSQTNGNSAPPQQLAQAETFTPATINGTLDSNSKTQNKDKTYYNTHTLEGKAGEQITIELTSSEFIPRLLLADSEKLIDYDYAAGNNARITVTLPATGTYYILANAAEAGKTGNYTLSWREATADDLELAEAEKLNRQVLELGNQGKYDTAIPLAENALKIRQRILGAKHPDIARSLNSLAGLYESQGRYAEAEPLFRQALAMLQEILPAKHPDIATSLNNLAALYQSQGRYAEAEPLYRQALAMYQEILPEKHPTIATSLNNLATLYKSQGRYAEAEPLYRQALAMLQEI</sequence>
<evidence type="ECO:0000256" key="9">
    <source>
        <dbReference type="ARBA" id="ARBA00023212"/>
    </source>
</evidence>
<feature type="signal peptide" evidence="11">
    <location>
        <begin position="1"/>
        <end position="27"/>
    </location>
</feature>
<dbReference type="PROSITE" id="PS50293">
    <property type="entry name" value="TPR_REGION"/>
    <property type="match status" value="1"/>
</dbReference>
<keyword evidence="6 10" id="KW-0802">TPR repeat</keyword>
<dbReference type="InterPro" id="IPR007280">
    <property type="entry name" value="Peptidase_C_arc/bac"/>
</dbReference>
<feature type="repeat" description="TPR" evidence="10">
    <location>
        <begin position="241"/>
        <end position="274"/>
    </location>
</feature>
<evidence type="ECO:0000256" key="1">
    <source>
        <dbReference type="ARBA" id="ARBA00004245"/>
    </source>
</evidence>
<comment type="similarity">
    <text evidence="2">Belongs to the kinesin light chain family.</text>
</comment>
<dbReference type="Pfam" id="PF04151">
    <property type="entry name" value="PPC"/>
    <property type="match status" value="1"/>
</dbReference>
<keyword evidence="8" id="KW-0505">Motor protein</keyword>
<dbReference type="EMBL" id="JAMZMM010000081">
    <property type="protein sequence ID" value="MCP2728907.1"/>
    <property type="molecule type" value="Genomic_DNA"/>
</dbReference>
<dbReference type="GO" id="GO:0005871">
    <property type="term" value="C:kinesin complex"/>
    <property type="evidence" value="ECO:0007669"/>
    <property type="project" value="InterPro"/>
</dbReference>
<evidence type="ECO:0000256" key="2">
    <source>
        <dbReference type="ARBA" id="ARBA00009622"/>
    </source>
</evidence>
<dbReference type="PRINTS" id="PR00381">
    <property type="entry name" value="KINESINLIGHT"/>
</dbReference>
<comment type="subcellular location">
    <subcellularLocation>
        <location evidence="1">Cytoplasm</location>
        <location evidence="1">Cytoskeleton</location>
    </subcellularLocation>
</comment>
<organism evidence="13 14">
    <name type="scientific">Limnofasciculus baicalensis BBK-W-15</name>
    <dbReference type="NCBI Taxonomy" id="2699891"/>
    <lineage>
        <taxon>Bacteria</taxon>
        <taxon>Bacillati</taxon>
        <taxon>Cyanobacteriota</taxon>
        <taxon>Cyanophyceae</taxon>
        <taxon>Coleofasciculales</taxon>
        <taxon>Coleofasciculaceae</taxon>
        <taxon>Limnofasciculus</taxon>
        <taxon>Limnofasciculus baicalensis</taxon>
    </lineage>
</organism>
<feature type="non-terminal residue" evidence="13">
    <location>
        <position position="316"/>
    </location>
</feature>
<dbReference type="Pfam" id="PF13424">
    <property type="entry name" value="TPR_12"/>
    <property type="match status" value="2"/>
</dbReference>
<dbReference type="GO" id="GO:0005737">
    <property type="term" value="C:cytoplasm"/>
    <property type="evidence" value="ECO:0007669"/>
    <property type="project" value="TreeGrafter"/>
</dbReference>
<dbReference type="Gene3D" id="2.60.120.380">
    <property type="match status" value="1"/>
</dbReference>
<keyword evidence="9" id="KW-0206">Cytoskeleton</keyword>
<keyword evidence="5" id="KW-0677">Repeat</keyword>
<feature type="domain" description="Peptidase C-terminal archaeal/bacterial" evidence="12">
    <location>
        <begin position="68"/>
        <end position="128"/>
    </location>
</feature>
<name>A0AAE3GS14_9CYAN</name>
<evidence type="ECO:0000256" key="3">
    <source>
        <dbReference type="ARBA" id="ARBA00022490"/>
    </source>
</evidence>
<dbReference type="Gene3D" id="1.25.40.10">
    <property type="entry name" value="Tetratricopeptide repeat domain"/>
    <property type="match status" value="1"/>
</dbReference>
<keyword evidence="14" id="KW-1185">Reference proteome</keyword>
<evidence type="ECO:0000259" key="12">
    <source>
        <dbReference type="Pfam" id="PF04151"/>
    </source>
</evidence>
<comment type="caution">
    <text evidence="13">The sequence shown here is derived from an EMBL/GenBank/DDBJ whole genome shotgun (WGS) entry which is preliminary data.</text>
</comment>
<dbReference type="PROSITE" id="PS50005">
    <property type="entry name" value="TPR"/>
    <property type="match status" value="2"/>
</dbReference>
<gene>
    <name evidence="13" type="ORF">NJ959_10595</name>
</gene>
<reference evidence="13" key="1">
    <citation type="submission" date="2022-06" db="EMBL/GenBank/DDBJ databases">
        <title>New cyanobacteria of genus Symplocastrum in benthos of Lake Baikal.</title>
        <authorList>
            <person name="Sorokovikova E."/>
            <person name="Tikhonova I."/>
            <person name="Krasnopeev A."/>
            <person name="Evseev P."/>
            <person name="Gladkikh A."/>
            <person name="Belykh O."/>
        </authorList>
    </citation>
    <scope>NUCLEOTIDE SEQUENCE</scope>
    <source>
        <strain evidence="13">BBK-W-15</strain>
    </source>
</reference>
<dbReference type="GO" id="GO:0005874">
    <property type="term" value="C:microtubule"/>
    <property type="evidence" value="ECO:0007669"/>
    <property type="project" value="UniProtKB-KW"/>
</dbReference>
<keyword evidence="4" id="KW-0493">Microtubule</keyword>
<dbReference type="GO" id="GO:0007018">
    <property type="term" value="P:microtubule-based movement"/>
    <property type="evidence" value="ECO:0007669"/>
    <property type="project" value="TreeGrafter"/>
</dbReference>
<evidence type="ECO:0000256" key="11">
    <source>
        <dbReference type="SAM" id="SignalP"/>
    </source>
</evidence>
<dbReference type="AlphaFoldDB" id="A0AAE3GS14"/>
<dbReference type="GO" id="GO:0019894">
    <property type="term" value="F:kinesin binding"/>
    <property type="evidence" value="ECO:0007669"/>
    <property type="project" value="TreeGrafter"/>
</dbReference>
<feature type="chain" id="PRO_5042190217" evidence="11">
    <location>
        <begin position="28"/>
        <end position="316"/>
    </location>
</feature>
<evidence type="ECO:0000256" key="8">
    <source>
        <dbReference type="ARBA" id="ARBA00023175"/>
    </source>
</evidence>
<dbReference type="PANTHER" id="PTHR45783">
    <property type="entry name" value="KINESIN LIGHT CHAIN"/>
    <property type="match status" value="1"/>
</dbReference>
<keyword evidence="11" id="KW-0732">Signal</keyword>
<evidence type="ECO:0000313" key="13">
    <source>
        <dbReference type="EMBL" id="MCP2728907.1"/>
    </source>
</evidence>
<evidence type="ECO:0000256" key="7">
    <source>
        <dbReference type="ARBA" id="ARBA00023054"/>
    </source>
</evidence>
<dbReference type="SUPFAM" id="SSF48452">
    <property type="entry name" value="TPR-like"/>
    <property type="match status" value="1"/>
</dbReference>
<dbReference type="PANTHER" id="PTHR45783:SF3">
    <property type="entry name" value="KINESIN LIGHT CHAIN"/>
    <property type="match status" value="1"/>
</dbReference>
<protein>
    <submittedName>
        <fullName evidence="13">Tetratricopeptide repeat protein</fullName>
    </submittedName>
</protein>
<feature type="repeat" description="TPR" evidence="10">
    <location>
        <begin position="199"/>
        <end position="232"/>
    </location>
</feature>
<evidence type="ECO:0000256" key="5">
    <source>
        <dbReference type="ARBA" id="ARBA00022737"/>
    </source>
</evidence>
<keyword evidence="3" id="KW-0963">Cytoplasm</keyword>
<evidence type="ECO:0000256" key="4">
    <source>
        <dbReference type="ARBA" id="ARBA00022701"/>
    </source>
</evidence>
<accession>A0AAE3GS14</accession>
<evidence type="ECO:0000256" key="6">
    <source>
        <dbReference type="ARBA" id="ARBA00022803"/>
    </source>
</evidence>
<dbReference type="RefSeq" id="WP_254011696.1">
    <property type="nucleotide sequence ID" value="NZ_JAMZMM010000081.1"/>
</dbReference>
<dbReference type="InterPro" id="IPR019734">
    <property type="entry name" value="TPR_rpt"/>
</dbReference>
<dbReference type="SMART" id="SM00028">
    <property type="entry name" value="TPR"/>
    <property type="match status" value="4"/>
</dbReference>